<accession>A0A8H6AQ58</accession>
<dbReference type="AlphaFoldDB" id="A0A8H6AQ58"/>
<keyword evidence="2" id="KW-1185">Reference proteome</keyword>
<dbReference type="Proteomes" id="UP000531561">
    <property type="component" value="Unassembled WGS sequence"/>
</dbReference>
<organism evidence="1 2">
    <name type="scientific">Botrytis fragariae</name>
    <dbReference type="NCBI Taxonomy" id="1964551"/>
    <lineage>
        <taxon>Eukaryota</taxon>
        <taxon>Fungi</taxon>
        <taxon>Dikarya</taxon>
        <taxon>Ascomycota</taxon>
        <taxon>Pezizomycotina</taxon>
        <taxon>Leotiomycetes</taxon>
        <taxon>Helotiales</taxon>
        <taxon>Sclerotiniaceae</taxon>
        <taxon>Botrytis</taxon>
    </lineage>
</organism>
<dbReference type="GeneID" id="59262687"/>
<evidence type="ECO:0000313" key="1">
    <source>
        <dbReference type="EMBL" id="KAF5871614.1"/>
    </source>
</evidence>
<protein>
    <submittedName>
        <fullName evidence="1">Uncharacterized protein</fullName>
    </submittedName>
</protein>
<reference evidence="1 2" key="1">
    <citation type="journal article" date="2020" name="Phytopathology">
        <title>A high-quality genome resource of Botrytis fragariae, a new and rapidly spreading fungal pathogen causing strawberry gray mold in the U.S.A.</title>
        <authorList>
            <person name="Wu Y."/>
            <person name="Saski C.A."/>
            <person name="Schnabel G."/>
            <person name="Xiao S."/>
            <person name="Hu M."/>
        </authorList>
    </citation>
    <scope>NUCLEOTIDE SEQUENCE [LARGE SCALE GENOMIC DNA]</scope>
    <source>
        <strain evidence="1 2">BVB16</strain>
    </source>
</reference>
<sequence length="121" mass="13412">MISKILTFIKNSSSCTDDLIIATYLSRKRVTIAHFAKQIKANIGGRLQKIDRGKALSTVLFRRSSFTGQLKNLLAYLPDGKARNLCRSHLPCLKLVIDSDSDLVGLYDKKDLSPTSIKSNA</sequence>
<proteinExistence type="predicted"/>
<name>A0A8H6AQ58_9HELO</name>
<dbReference type="RefSeq" id="XP_037190561.1">
    <property type="nucleotide sequence ID" value="XM_037338995.1"/>
</dbReference>
<comment type="caution">
    <text evidence="1">The sequence shown here is derived from an EMBL/GenBank/DDBJ whole genome shotgun (WGS) entry which is preliminary data.</text>
</comment>
<dbReference type="EMBL" id="JABFCT010000011">
    <property type="protein sequence ID" value="KAF5871614.1"/>
    <property type="molecule type" value="Genomic_DNA"/>
</dbReference>
<gene>
    <name evidence="1" type="ORF">Bfra_008637</name>
</gene>
<evidence type="ECO:0000313" key="2">
    <source>
        <dbReference type="Proteomes" id="UP000531561"/>
    </source>
</evidence>